<keyword evidence="3 5" id="KW-0413">Isomerase</keyword>
<accession>A0A7X8XU65</accession>
<dbReference type="Pfam" id="PF00160">
    <property type="entry name" value="Pro_isomerase"/>
    <property type="match status" value="1"/>
</dbReference>
<name>A0A7X8XU65_9BACT</name>
<protein>
    <recommendedName>
        <fullName evidence="1">peptidylprolyl isomerase</fullName>
        <ecNumber evidence="1">5.2.1.8</ecNumber>
    </recommendedName>
</protein>
<dbReference type="PROSITE" id="PS50072">
    <property type="entry name" value="CSA_PPIASE_2"/>
    <property type="match status" value="1"/>
</dbReference>
<dbReference type="PROSITE" id="PS51257">
    <property type="entry name" value="PROKAR_LIPOPROTEIN"/>
    <property type="match status" value="1"/>
</dbReference>
<dbReference type="EC" id="5.2.1.8" evidence="1"/>
<dbReference type="Proteomes" id="UP000585050">
    <property type="component" value="Unassembled WGS sequence"/>
</dbReference>
<evidence type="ECO:0000256" key="3">
    <source>
        <dbReference type="ARBA" id="ARBA00023235"/>
    </source>
</evidence>
<dbReference type="InterPro" id="IPR002130">
    <property type="entry name" value="Cyclophilin-type_PPIase_dom"/>
</dbReference>
<feature type="domain" description="PPIase cyclophilin-type" evidence="4">
    <location>
        <begin position="71"/>
        <end position="249"/>
    </location>
</feature>
<evidence type="ECO:0000313" key="5">
    <source>
        <dbReference type="EMBL" id="NLR89795.1"/>
    </source>
</evidence>
<evidence type="ECO:0000313" key="6">
    <source>
        <dbReference type="Proteomes" id="UP000585050"/>
    </source>
</evidence>
<evidence type="ECO:0000256" key="1">
    <source>
        <dbReference type="ARBA" id="ARBA00013194"/>
    </source>
</evidence>
<keyword evidence="6" id="KW-1185">Reference proteome</keyword>
<dbReference type="CDD" id="cd00317">
    <property type="entry name" value="cyclophilin"/>
    <property type="match status" value="1"/>
</dbReference>
<evidence type="ECO:0000256" key="2">
    <source>
        <dbReference type="ARBA" id="ARBA00023110"/>
    </source>
</evidence>
<evidence type="ECO:0000259" key="4">
    <source>
        <dbReference type="PROSITE" id="PS50072"/>
    </source>
</evidence>
<proteinExistence type="predicted"/>
<dbReference type="InterPro" id="IPR029000">
    <property type="entry name" value="Cyclophilin-like_dom_sf"/>
</dbReference>
<dbReference type="AlphaFoldDB" id="A0A7X8XU65"/>
<dbReference type="PANTHER" id="PTHR45625:SF4">
    <property type="entry name" value="PEPTIDYLPROLYL ISOMERASE DOMAIN AND WD REPEAT-CONTAINING PROTEIN 1"/>
    <property type="match status" value="1"/>
</dbReference>
<organism evidence="5 6">
    <name type="scientific">Flammeovirga agarivorans</name>
    <dbReference type="NCBI Taxonomy" id="2726742"/>
    <lineage>
        <taxon>Bacteria</taxon>
        <taxon>Pseudomonadati</taxon>
        <taxon>Bacteroidota</taxon>
        <taxon>Cytophagia</taxon>
        <taxon>Cytophagales</taxon>
        <taxon>Flammeovirgaceae</taxon>
        <taxon>Flammeovirga</taxon>
    </lineage>
</organism>
<dbReference type="RefSeq" id="WP_168880480.1">
    <property type="nucleotide sequence ID" value="NZ_JABAIL010000001.1"/>
</dbReference>
<dbReference type="GO" id="GO:0003755">
    <property type="term" value="F:peptidyl-prolyl cis-trans isomerase activity"/>
    <property type="evidence" value="ECO:0007669"/>
    <property type="project" value="UniProtKB-KW"/>
</dbReference>
<reference evidence="5 6" key="1">
    <citation type="submission" date="2020-04" db="EMBL/GenBank/DDBJ databases">
        <title>Flammeovirga sp. SR4, a novel species isolated from seawater.</title>
        <authorList>
            <person name="Wang X."/>
        </authorList>
    </citation>
    <scope>NUCLEOTIDE SEQUENCE [LARGE SCALE GENOMIC DNA]</scope>
    <source>
        <strain evidence="5 6">SR4</strain>
    </source>
</reference>
<dbReference type="SUPFAM" id="SSF50891">
    <property type="entry name" value="Cyclophilin-like"/>
    <property type="match status" value="1"/>
</dbReference>
<dbReference type="Gene3D" id="2.40.100.10">
    <property type="entry name" value="Cyclophilin-like"/>
    <property type="match status" value="1"/>
</dbReference>
<sequence>MLRNFKLKLFILILGFIAYSCNENNSNKYTKQEYEKKTKVNRTIPKLDDTNIMKVLDWYGPENQETIVLIETKYGNIKLKLYKETWKHRASFILLTKKGYFNDSQFYRVVPNFIAQGGDSDEPDFRVKKRKVGKYHVPNEIDPRRFFHKRGALSAARAYKNNPTRQSTPFDFFIVQGREVTEGDLQASEQENGLEYTEEQKNIYRTIGGDPHLDGQHTVFGEVIEGMDVVDKICAVPTEGEWPLDPIFINAKVIE</sequence>
<gene>
    <name evidence="5" type="ORF">HGP29_01195</name>
</gene>
<keyword evidence="2" id="KW-0697">Rotamase</keyword>
<dbReference type="EMBL" id="JABAIL010000001">
    <property type="protein sequence ID" value="NLR89795.1"/>
    <property type="molecule type" value="Genomic_DNA"/>
</dbReference>
<dbReference type="InterPro" id="IPR044666">
    <property type="entry name" value="Cyclophilin_A-like"/>
</dbReference>
<comment type="caution">
    <text evidence="5">The sequence shown here is derived from an EMBL/GenBank/DDBJ whole genome shotgun (WGS) entry which is preliminary data.</text>
</comment>
<dbReference type="PANTHER" id="PTHR45625">
    <property type="entry name" value="PEPTIDYL-PROLYL CIS-TRANS ISOMERASE-RELATED"/>
    <property type="match status" value="1"/>
</dbReference>